<dbReference type="AlphaFoldDB" id="A0A1J3GMA8"/>
<gene>
    <name evidence="1" type="ORF">LE_TR2958_c8_g1_i1_g.9232</name>
</gene>
<dbReference type="PANTHER" id="PTHR46481">
    <property type="entry name" value="ZINC FINGER BED DOMAIN-CONTAINING PROTEIN 4"/>
    <property type="match status" value="1"/>
</dbReference>
<dbReference type="InterPro" id="IPR052035">
    <property type="entry name" value="ZnF_BED_domain_contain"/>
</dbReference>
<organism evidence="1">
    <name type="scientific">Noccaea caerulescens</name>
    <name type="common">Alpine penny-cress</name>
    <name type="synonym">Thlaspi caerulescens</name>
    <dbReference type="NCBI Taxonomy" id="107243"/>
    <lineage>
        <taxon>Eukaryota</taxon>
        <taxon>Viridiplantae</taxon>
        <taxon>Streptophyta</taxon>
        <taxon>Embryophyta</taxon>
        <taxon>Tracheophyta</taxon>
        <taxon>Spermatophyta</taxon>
        <taxon>Magnoliopsida</taxon>
        <taxon>eudicotyledons</taxon>
        <taxon>Gunneridae</taxon>
        <taxon>Pentapetalae</taxon>
        <taxon>rosids</taxon>
        <taxon>malvids</taxon>
        <taxon>Brassicales</taxon>
        <taxon>Brassicaceae</taxon>
        <taxon>Coluteocarpeae</taxon>
        <taxon>Noccaea</taxon>
    </lineage>
</organism>
<sequence length="175" mass="20370">MENEEENLDDGLVQSSTGTSRCRTLLNHSSNVKRSKTSSVWNYFKVDKDENGEERASYMKCSKSYAHTLTSGTSNLIHHQINCSESLDTERRVAKIDDKVAREKFSRVIIRQNLPFLCVEYEEFRDYLKYLYPDYKCYTRNTAAADVIKTWEKEKKILKAELEKIPSRVCLTSDC</sequence>
<accession>A0A1J3GMA8</accession>
<name>A0A1J3GMA8_NOCCA</name>
<dbReference type="PANTHER" id="PTHR46481:SF6">
    <property type="entry name" value="ZINC FINGER BED DOMAIN-CONTAINING PROTEIN RICESLEEPER 2-LIKE"/>
    <property type="match status" value="1"/>
</dbReference>
<dbReference type="EMBL" id="GEVL01020054">
    <property type="protein sequence ID" value="JAU57287.1"/>
    <property type="molecule type" value="Transcribed_RNA"/>
</dbReference>
<proteinExistence type="predicted"/>
<evidence type="ECO:0000313" key="1">
    <source>
        <dbReference type="EMBL" id="JAU57287.1"/>
    </source>
</evidence>
<reference evidence="1" key="1">
    <citation type="submission" date="2016-07" db="EMBL/GenBank/DDBJ databases">
        <title>De novo transcriptome assembly of four accessions of the metal hyperaccumulator plant Noccaea caerulescens.</title>
        <authorList>
            <person name="Blande D."/>
            <person name="Halimaa P."/>
            <person name="Tervahauta A.I."/>
            <person name="Aarts M.G."/>
            <person name="Karenlampi S.O."/>
        </authorList>
    </citation>
    <scope>NUCLEOTIDE SEQUENCE</scope>
</reference>
<dbReference type="SMART" id="SM00614">
    <property type="entry name" value="ZnF_BED"/>
    <property type="match status" value="1"/>
</dbReference>
<dbReference type="SUPFAM" id="SSF140996">
    <property type="entry name" value="Hermes dimerisation domain"/>
    <property type="match status" value="1"/>
</dbReference>
<protein>
    <submittedName>
        <fullName evidence="1">Zinc finger BED domain-containing protein DAYSLEEPER</fullName>
    </submittedName>
</protein>